<sequence length="53" mass="6047">MMYSCLCDCKSHLCSLFACYWRIAGFSAQPSLVLFVHQLSACSSSFCCQSRYY</sequence>
<accession>A0AAN7D5Q0</accession>
<organism evidence="1 2">
    <name type="scientific">Mucor velutinosus</name>
    <dbReference type="NCBI Taxonomy" id="708070"/>
    <lineage>
        <taxon>Eukaryota</taxon>
        <taxon>Fungi</taxon>
        <taxon>Fungi incertae sedis</taxon>
        <taxon>Mucoromycota</taxon>
        <taxon>Mucoromycotina</taxon>
        <taxon>Mucoromycetes</taxon>
        <taxon>Mucorales</taxon>
        <taxon>Mucorineae</taxon>
        <taxon>Mucoraceae</taxon>
        <taxon>Mucor</taxon>
    </lineage>
</organism>
<dbReference type="Proteomes" id="UP001304243">
    <property type="component" value="Unassembled WGS sequence"/>
</dbReference>
<protein>
    <submittedName>
        <fullName evidence="1">Uncharacterized protein</fullName>
    </submittedName>
</protein>
<dbReference type="RefSeq" id="XP_064677545.1">
    <property type="nucleotide sequence ID" value="XM_064823963.1"/>
</dbReference>
<proteinExistence type="predicted"/>
<feature type="non-terminal residue" evidence="1">
    <location>
        <position position="53"/>
    </location>
</feature>
<evidence type="ECO:0000313" key="1">
    <source>
        <dbReference type="EMBL" id="KAK4510879.1"/>
    </source>
</evidence>
<name>A0AAN7D5Q0_9FUNG</name>
<dbReference type="AlphaFoldDB" id="A0AAN7D5Q0"/>
<gene>
    <name evidence="1" type="ORF">ATC70_004661</name>
</gene>
<dbReference type="GeneID" id="89948347"/>
<comment type="caution">
    <text evidence="1">The sequence shown here is derived from an EMBL/GenBank/DDBJ whole genome shotgun (WGS) entry which is preliminary data.</text>
</comment>
<evidence type="ECO:0000313" key="2">
    <source>
        <dbReference type="Proteomes" id="UP001304243"/>
    </source>
</evidence>
<reference evidence="1 2" key="1">
    <citation type="submission" date="2022-11" db="EMBL/GenBank/DDBJ databases">
        <title>Mucor velutinosus strain NIH1002 WGS.</title>
        <authorList>
            <person name="Subramanian P."/>
            <person name="Mullikin J.C."/>
            <person name="Segre J.A."/>
            <person name="Zelazny A.M."/>
        </authorList>
    </citation>
    <scope>NUCLEOTIDE SEQUENCE [LARGE SCALE GENOMIC DNA]</scope>
    <source>
        <strain evidence="1 2">NIH1002</strain>
    </source>
</reference>
<keyword evidence="2" id="KW-1185">Reference proteome</keyword>
<dbReference type="EMBL" id="JASEJX010000032">
    <property type="protein sequence ID" value="KAK4510879.1"/>
    <property type="molecule type" value="Genomic_DNA"/>
</dbReference>